<dbReference type="Proteomes" id="UP000199352">
    <property type="component" value="Unassembled WGS sequence"/>
</dbReference>
<protein>
    <submittedName>
        <fullName evidence="2">Uncharacterized protein</fullName>
    </submittedName>
</protein>
<dbReference type="Gene3D" id="1.25.40.10">
    <property type="entry name" value="Tetratricopeptide repeat domain"/>
    <property type="match status" value="1"/>
</dbReference>
<evidence type="ECO:0000313" key="3">
    <source>
        <dbReference type="Proteomes" id="UP000199352"/>
    </source>
</evidence>
<gene>
    <name evidence="2" type="ORF">SAMN05216188_13346</name>
</gene>
<evidence type="ECO:0000256" key="1">
    <source>
        <dbReference type="SAM" id="MobiDB-lite"/>
    </source>
</evidence>
<feature type="compositionally biased region" description="Basic and acidic residues" evidence="1">
    <location>
        <begin position="268"/>
        <end position="285"/>
    </location>
</feature>
<dbReference type="EMBL" id="FOFR01000033">
    <property type="protein sequence ID" value="SES32850.1"/>
    <property type="molecule type" value="Genomic_DNA"/>
</dbReference>
<organism evidence="2 3">
    <name type="scientific">Lentzea xinjiangensis</name>
    <dbReference type="NCBI Taxonomy" id="402600"/>
    <lineage>
        <taxon>Bacteria</taxon>
        <taxon>Bacillati</taxon>
        <taxon>Actinomycetota</taxon>
        <taxon>Actinomycetes</taxon>
        <taxon>Pseudonocardiales</taxon>
        <taxon>Pseudonocardiaceae</taxon>
        <taxon>Lentzea</taxon>
    </lineage>
</organism>
<dbReference type="AlphaFoldDB" id="A0A1H9WG33"/>
<proteinExistence type="predicted"/>
<sequence length="317" mass="33956">MAVVGHLDRAARIATSIRRRHARSEACSLVVQIAAATGDLEPSTLLLRLISHPFWRSRAIIGIALALFDAGDHAAASDPMSGNGIWFLIRAALRVGDFDRAESLVRSIEDLIDRSTGVEELVNALIVAGEVDKATSVARSTPLDFSRATALAAVAAATLAGGAAPTVDGLVAELFPPRDQARYWRAVAKYAPVTQASQFVAPALQTGPWHDCLLGHPLGVRVRLYTVRVARRSVRPPTEGSDLGHGLRRPRWRVHATAELGVHIRSAEDHRQAVETSHERTRTPDELVGANCEASTGESREESAQGGRGFPAAQFGA</sequence>
<name>A0A1H9WG33_9PSEU</name>
<dbReference type="InterPro" id="IPR011990">
    <property type="entry name" value="TPR-like_helical_dom_sf"/>
</dbReference>
<evidence type="ECO:0000313" key="2">
    <source>
        <dbReference type="EMBL" id="SES32850.1"/>
    </source>
</evidence>
<keyword evidence="3" id="KW-1185">Reference proteome</keyword>
<accession>A0A1H9WG33</accession>
<reference evidence="3" key="1">
    <citation type="submission" date="2016-10" db="EMBL/GenBank/DDBJ databases">
        <authorList>
            <person name="Varghese N."/>
            <person name="Submissions S."/>
        </authorList>
    </citation>
    <scope>NUCLEOTIDE SEQUENCE [LARGE SCALE GENOMIC DNA]</scope>
    <source>
        <strain evidence="3">CGMCC 4.3525</strain>
    </source>
</reference>
<feature type="region of interest" description="Disordered" evidence="1">
    <location>
        <begin position="268"/>
        <end position="317"/>
    </location>
</feature>